<dbReference type="Pfam" id="PF00069">
    <property type="entry name" value="Pkinase"/>
    <property type="match status" value="1"/>
</dbReference>
<accession>A0A6C0E0M4</accession>
<dbReference type="InterPro" id="IPR036269">
    <property type="entry name" value="Rho_N_sf"/>
</dbReference>
<dbReference type="GO" id="GO:0044773">
    <property type="term" value="P:mitotic DNA damage checkpoint signaling"/>
    <property type="evidence" value="ECO:0007669"/>
    <property type="project" value="TreeGrafter"/>
</dbReference>
<evidence type="ECO:0000313" key="2">
    <source>
        <dbReference type="EMBL" id="QHT22604.1"/>
    </source>
</evidence>
<dbReference type="Gene3D" id="1.10.510.10">
    <property type="entry name" value="Transferase(Phosphotransferase) domain 1"/>
    <property type="match status" value="1"/>
</dbReference>
<dbReference type="InterPro" id="IPR000719">
    <property type="entry name" value="Prot_kinase_dom"/>
</dbReference>
<sequence>MNFSFLKNKSFDELKQIGKEIEISEEKYKTKNELINEIIKCFKEYEEYKTNKIDRYEIIKQLGEKGKEGITYLVKDKKTGLEYAMKTFNKRKSIENIKKEAELQKKSSEKGISPKVIDVDTVSNYIVMERMDEHLFDVMKRQKGNLTEFQQKQLLDIFIKLDEANVFHGDSNILNYMLKNDKIYIIDFGMSKLIDLKLKKKLKEERPNFTLMNLGFIIKLKELKCPETAYSYLISFVSEENKTKYGL</sequence>
<dbReference type="PROSITE" id="PS50011">
    <property type="entry name" value="PROTEIN_KINASE_DOM"/>
    <property type="match status" value="1"/>
</dbReference>
<dbReference type="EMBL" id="MN739714">
    <property type="protein sequence ID" value="QHT22604.1"/>
    <property type="molecule type" value="Genomic_DNA"/>
</dbReference>
<dbReference type="PANTHER" id="PTHR44167:SF18">
    <property type="entry name" value="PROTEIN KINASE DOMAIN-CONTAINING PROTEIN"/>
    <property type="match status" value="1"/>
</dbReference>
<feature type="domain" description="Protein kinase" evidence="1">
    <location>
        <begin position="56"/>
        <end position="247"/>
    </location>
</feature>
<proteinExistence type="predicted"/>
<organism evidence="2">
    <name type="scientific">viral metagenome</name>
    <dbReference type="NCBI Taxonomy" id="1070528"/>
    <lineage>
        <taxon>unclassified sequences</taxon>
        <taxon>metagenomes</taxon>
        <taxon>organismal metagenomes</taxon>
    </lineage>
</organism>
<dbReference type="GO" id="GO:0005737">
    <property type="term" value="C:cytoplasm"/>
    <property type="evidence" value="ECO:0007669"/>
    <property type="project" value="TreeGrafter"/>
</dbReference>
<dbReference type="GO" id="GO:0005634">
    <property type="term" value="C:nucleus"/>
    <property type="evidence" value="ECO:0007669"/>
    <property type="project" value="TreeGrafter"/>
</dbReference>
<dbReference type="GO" id="GO:0005524">
    <property type="term" value="F:ATP binding"/>
    <property type="evidence" value="ECO:0007669"/>
    <property type="project" value="InterPro"/>
</dbReference>
<reference evidence="2" key="1">
    <citation type="journal article" date="2020" name="Nature">
        <title>Giant virus diversity and host interactions through global metagenomics.</title>
        <authorList>
            <person name="Schulz F."/>
            <person name="Roux S."/>
            <person name="Paez-Espino D."/>
            <person name="Jungbluth S."/>
            <person name="Walsh D.A."/>
            <person name="Denef V.J."/>
            <person name="McMahon K.D."/>
            <person name="Konstantinidis K.T."/>
            <person name="Eloe-Fadrosh E.A."/>
            <person name="Kyrpides N.C."/>
            <person name="Woyke T."/>
        </authorList>
    </citation>
    <scope>NUCLEOTIDE SEQUENCE</scope>
    <source>
        <strain evidence="2">GVMAG-M-3300023179-111</strain>
    </source>
</reference>
<dbReference type="SUPFAM" id="SSF56112">
    <property type="entry name" value="Protein kinase-like (PK-like)"/>
    <property type="match status" value="1"/>
</dbReference>
<dbReference type="SUPFAM" id="SSF68912">
    <property type="entry name" value="Rho N-terminal domain-like"/>
    <property type="match status" value="1"/>
</dbReference>
<dbReference type="SMART" id="SM00220">
    <property type="entry name" value="S_TKc"/>
    <property type="match status" value="1"/>
</dbReference>
<evidence type="ECO:0000259" key="1">
    <source>
        <dbReference type="PROSITE" id="PS50011"/>
    </source>
</evidence>
<name>A0A6C0E0M4_9ZZZZ</name>
<dbReference type="AlphaFoldDB" id="A0A6C0E0M4"/>
<dbReference type="Gene3D" id="3.30.200.20">
    <property type="entry name" value="Phosphorylase Kinase, domain 1"/>
    <property type="match status" value="1"/>
</dbReference>
<dbReference type="GO" id="GO:0004674">
    <property type="term" value="F:protein serine/threonine kinase activity"/>
    <property type="evidence" value="ECO:0007669"/>
    <property type="project" value="TreeGrafter"/>
</dbReference>
<dbReference type="PANTHER" id="PTHR44167">
    <property type="entry name" value="OVARIAN-SPECIFIC SERINE/THREONINE-PROTEIN KINASE LOK-RELATED"/>
    <property type="match status" value="1"/>
</dbReference>
<protein>
    <recommendedName>
        <fullName evidence="1">Protein kinase domain-containing protein</fullName>
    </recommendedName>
</protein>
<dbReference type="InterPro" id="IPR011009">
    <property type="entry name" value="Kinase-like_dom_sf"/>
</dbReference>